<accession>M5U5S9</accession>
<evidence type="ECO:0000259" key="2">
    <source>
        <dbReference type="Pfam" id="PF00849"/>
    </source>
</evidence>
<dbReference type="InterPro" id="IPR050188">
    <property type="entry name" value="RluA_PseudoU_synthase"/>
</dbReference>
<name>M5U5S9_9BACT</name>
<dbReference type="Proteomes" id="UP000011885">
    <property type="component" value="Unassembled WGS sequence"/>
</dbReference>
<dbReference type="Pfam" id="PF00849">
    <property type="entry name" value="PseudoU_synth_2"/>
    <property type="match status" value="1"/>
</dbReference>
<evidence type="ECO:0000313" key="4">
    <source>
        <dbReference type="Proteomes" id="UP000011885"/>
    </source>
</evidence>
<dbReference type="SUPFAM" id="SSF55120">
    <property type="entry name" value="Pseudouridine synthase"/>
    <property type="match status" value="1"/>
</dbReference>
<dbReference type="AlphaFoldDB" id="M5U5S9"/>
<dbReference type="InterPro" id="IPR006145">
    <property type="entry name" value="PsdUridine_synth_RsuA/RluA"/>
</dbReference>
<protein>
    <submittedName>
        <fullName evidence="3">Ribosomal large subunit pseudouridine synthase D</fullName>
    </submittedName>
</protein>
<dbReference type="EMBL" id="ANOH01000369">
    <property type="protein sequence ID" value="EMI53196.1"/>
    <property type="molecule type" value="Genomic_DNA"/>
</dbReference>
<comment type="caution">
    <text evidence="3">The sequence shown here is derived from an EMBL/GenBank/DDBJ whole genome shotgun (WGS) entry which is preliminary data.</text>
</comment>
<dbReference type="GO" id="GO:0003723">
    <property type="term" value="F:RNA binding"/>
    <property type="evidence" value="ECO:0007669"/>
    <property type="project" value="InterPro"/>
</dbReference>
<dbReference type="PANTHER" id="PTHR21600">
    <property type="entry name" value="MITOCHONDRIAL RNA PSEUDOURIDINE SYNTHASE"/>
    <property type="match status" value="1"/>
</dbReference>
<reference evidence="3 4" key="1">
    <citation type="journal article" date="2013" name="Mar. Genomics">
        <title>Expression of sulfatases in Rhodopirellula baltica and the diversity of sulfatases in the genus Rhodopirellula.</title>
        <authorList>
            <person name="Wegner C.E."/>
            <person name="Richter-Heitmann T."/>
            <person name="Klindworth A."/>
            <person name="Klockow C."/>
            <person name="Richter M."/>
            <person name="Achstetter T."/>
            <person name="Glockner F.O."/>
            <person name="Harder J."/>
        </authorList>
    </citation>
    <scope>NUCLEOTIDE SEQUENCE [LARGE SCALE GENOMIC DNA]</scope>
    <source>
        <strain evidence="3 4">SM41</strain>
    </source>
</reference>
<dbReference type="PANTHER" id="PTHR21600:SF44">
    <property type="entry name" value="RIBOSOMAL LARGE SUBUNIT PSEUDOURIDINE SYNTHASE D"/>
    <property type="match status" value="1"/>
</dbReference>
<keyword evidence="4" id="KW-1185">Reference proteome</keyword>
<dbReference type="InterPro" id="IPR020103">
    <property type="entry name" value="PsdUridine_synth_cat_dom_sf"/>
</dbReference>
<organism evidence="3 4">
    <name type="scientific">Rhodopirellula sallentina SM41</name>
    <dbReference type="NCBI Taxonomy" id="1263870"/>
    <lineage>
        <taxon>Bacteria</taxon>
        <taxon>Pseudomonadati</taxon>
        <taxon>Planctomycetota</taxon>
        <taxon>Planctomycetia</taxon>
        <taxon>Pirellulales</taxon>
        <taxon>Pirellulaceae</taxon>
        <taxon>Rhodopirellula</taxon>
    </lineage>
</organism>
<evidence type="ECO:0000256" key="1">
    <source>
        <dbReference type="ARBA" id="ARBA00010876"/>
    </source>
</evidence>
<dbReference type="GO" id="GO:0000455">
    <property type="term" value="P:enzyme-directed rRNA pseudouridine synthesis"/>
    <property type="evidence" value="ECO:0007669"/>
    <property type="project" value="TreeGrafter"/>
</dbReference>
<comment type="similarity">
    <text evidence="1">Belongs to the pseudouridine synthase RluA family.</text>
</comment>
<evidence type="ECO:0000313" key="3">
    <source>
        <dbReference type="EMBL" id="EMI53196.1"/>
    </source>
</evidence>
<dbReference type="PATRIC" id="fig|1263870.3.peg.5673"/>
<dbReference type="CDD" id="cd02869">
    <property type="entry name" value="PseudoU_synth_RluA_like"/>
    <property type="match status" value="1"/>
</dbReference>
<gene>
    <name evidence="3" type="ORF">RSSM_05349</name>
</gene>
<feature type="domain" description="Pseudouridine synthase RsuA/RluA-like" evidence="2">
    <location>
        <begin position="9"/>
        <end position="185"/>
    </location>
</feature>
<dbReference type="Gene3D" id="3.30.2350.10">
    <property type="entry name" value="Pseudouridine synthase"/>
    <property type="match status" value="1"/>
</dbReference>
<dbReference type="GO" id="GO:0140098">
    <property type="term" value="F:catalytic activity, acting on RNA"/>
    <property type="evidence" value="ECO:0007669"/>
    <property type="project" value="UniProtKB-ARBA"/>
</dbReference>
<proteinExistence type="inferred from homology"/>
<dbReference type="GO" id="GO:0009982">
    <property type="term" value="F:pseudouridine synthase activity"/>
    <property type="evidence" value="ECO:0007669"/>
    <property type="project" value="InterPro"/>
</dbReference>
<sequence length="252" mass="28418">MDVIYEDNHLLVVNKPAGLATMGDAGRTTLHSVAAAYLKEKYQKPHGVYVGIVSRLDSFTSGVIVLARTSKAAARLNTQFAQHAKSLESESRQQHPAVKQIRKTYLAVARPEPNPAAPLDEGGRLDDFVYKDDRAHRMRTHRTKRDDAKPASLLYQTLHRTDEWNVFAVAPLTGRKHQIRVQFAARGWPLLGDRKYGSQSDWPSGIALHSYRLTIEHPTKRELMTFQCPPPPSWNNVRSKAWTSGLSDLSWE</sequence>